<proteinExistence type="inferred from homology"/>
<evidence type="ECO:0000256" key="5">
    <source>
        <dbReference type="SAM" id="MobiDB-lite"/>
    </source>
</evidence>
<feature type="region of interest" description="Disordered" evidence="5">
    <location>
        <begin position="185"/>
        <end position="233"/>
    </location>
</feature>
<comment type="caution">
    <text evidence="7">The sequence shown here is derived from an EMBL/GenBank/DDBJ whole genome shotgun (WGS) entry which is preliminary data.</text>
</comment>
<dbReference type="InterPro" id="IPR038765">
    <property type="entry name" value="Papain-like_cys_pep_sf"/>
</dbReference>
<gene>
    <name evidence="7" type="ORF">GCM10025868_41540</name>
</gene>
<evidence type="ECO:0000259" key="6">
    <source>
        <dbReference type="PROSITE" id="PS51935"/>
    </source>
</evidence>
<reference evidence="8" key="1">
    <citation type="journal article" date="2019" name="Int. J. Syst. Evol. Microbiol.">
        <title>The Global Catalogue of Microorganisms (GCM) 10K type strain sequencing project: providing services to taxonomists for standard genome sequencing and annotation.</title>
        <authorList>
            <consortium name="The Broad Institute Genomics Platform"/>
            <consortium name="The Broad Institute Genome Sequencing Center for Infectious Disease"/>
            <person name="Wu L."/>
            <person name="Ma J."/>
        </authorList>
    </citation>
    <scope>NUCLEOTIDE SEQUENCE [LARGE SCALE GENOMIC DNA]</scope>
    <source>
        <strain evidence="8">NBRC 108730</strain>
    </source>
</reference>
<evidence type="ECO:0000256" key="1">
    <source>
        <dbReference type="ARBA" id="ARBA00007074"/>
    </source>
</evidence>
<protein>
    <recommendedName>
        <fullName evidence="6">NlpC/P60 domain-containing protein</fullName>
    </recommendedName>
</protein>
<dbReference type="Proteomes" id="UP001157017">
    <property type="component" value="Unassembled WGS sequence"/>
</dbReference>
<sequence length="233" mass="23860">MTGLEATLARIDDIRSRMAALSAPAATTTTSTGSTTAAGGDFAAALLGATGGTGATATSALGGTGAQVDGDQVVADAKQYLGVPYKWGGTDPATGLDCSGLTQRVFGDLGVDLPRTVAQQRDVGTAVDGMANAKPGDLLVFGSHHIGIYVGDGKMLHAPHTGTDVKIAKVYETPTRIRRVVAAGDGVLGGTPPHRPSRRCARRRCAPPDRRRPPATTRSSMPRPRGTTCRPGC</sequence>
<keyword evidence="3" id="KW-0378">Hydrolase</keyword>
<feature type="compositionally biased region" description="Basic residues" evidence="5">
    <location>
        <begin position="195"/>
        <end position="205"/>
    </location>
</feature>
<evidence type="ECO:0000256" key="3">
    <source>
        <dbReference type="ARBA" id="ARBA00022801"/>
    </source>
</evidence>
<evidence type="ECO:0000256" key="2">
    <source>
        <dbReference type="ARBA" id="ARBA00022670"/>
    </source>
</evidence>
<evidence type="ECO:0000313" key="8">
    <source>
        <dbReference type="Proteomes" id="UP001157017"/>
    </source>
</evidence>
<keyword evidence="2" id="KW-0645">Protease</keyword>
<organism evidence="7 8">
    <name type="scientific">Angustibacter aerolatus</name>
    <dbReference type="NCBI Taxonomy" id="1162965"/>
    <lineage>
        <taxon>Bacteria</taxon>
        <taxon>Bacillati</taxon>
        <taxon>Actinomycetota</taxon>
        <taxon>Actinomycetes</taxon>
        <taxon>Kineosporiales</taxon>
        <taxon>Kineosporiaceae</taxon>
    </lineage>
</organism>
<comment type="similarity">
    <text evidence="1">Belongs to the peptidase C40 family.</text>
</comment>
<dbReference type="Gene3D" id="3.90.1720.10">
    <property type="entry name" value="endopeptidase domain like (from Nostoc punctiforme)"/>
    <property type="match status" value="1"/>
</dbReference>
<dbReference type="PROSITE" id="PS51935">
    <property type="entry name" value="NLPC_P60"/>
    <property type="match status" value="1"/>
</dbReference>
<feature type="compositionally biased region" description="Low complexity" evidence="5">
    <location>
        <begin position="214"/>
        <end position="225"/>
    </location>
</feature>
<keyword evidence="4" id="KW-0788">Thiol protease</keyword>
<evidence type="ECO:0000256" key="4">
    <source>
        <dbReference type="ARBA" id="ARBA00022807"/>
    </source>
</evidence>
<dbReference type="InterPro" id="IPR000064">
    <property type="entry name" value="NLP_P60_dom"/>
</dbReference>
<keyword evidence="8" id="KW-1185">Reference proteome</keyword>
<dbReference type="InterPro" id="IPR051202">
    <property type="entry name" value="Peptidase_C40"/>
</dbReference>
<dbReference type="EMBL" id="BSUZ01000001">
    <property type="protein sequence ID" value="GMA88904.1"/>
    <property type="molecule type" value="Genomic_DNA"/>
</dbReference>
<dbReference type="PANTHER" id="PTHR47053:SF1">
    <property type="entry name" value="MUREIN DD-ENDOPEPTIDASE MEPH-RELATED"/>
    <property type="match status" value="1"/>
</dbReference>
<feature type="domain" description="NlpC/P60" evidence="6">
    <location>
        <begin position="67"/>
        <end position="187"/>
    </location>
</feature>
<dbReference type="PANTHER" id="PTHR47053">
    <property type="entry name" value="MUREIN DD-ENDOPEPTIDASE MEPH-RELATED"/>
    <property type="match status" value="1"/>
</dbReference>
<name>A0ABQ6JLX7_9ACTN</name>
<dbReference type="Pfam" id="PF00877">
    <property type="entry name" value="NLPC_P60"/>
    <property type="match status" value="1"/>
</dbReference>
<accession>A0ABQ6JLX7</accession>
<evidence type="ECO:0000313" key="7">
    <source>
        <dbReference type="EMBL" id="GMA88904.1"/>
    </source>
</evidence>
<dbReference type="SUPFAM" id="SSF54001">
    <property type="entry name" value="Cysteine proteinases"/>
    <property type="match status" value="1"/>
</dbReference>